<protein>
    <submittedName>
        <fullName evidence="2">Lactoylglutathione lyase</fullName>
        <ecNumber evidence="2">4.4.1.5</ecNumber>
    </submittedName>
</protein>
<keyword evidence="2" id="KW-0456">Lyase</keyword>
<dbReference type="InterPro" id="IPR029068">
    <property type="entry name" value="Glyas_Bleomycin-R_OHBP_Dase"/>
</dbReference>
<reference evidence="2 3" key="1">
    <citation type="submission" date="2023-07" db="EMBL/GenBank/DDBJ databases">
        <title>Sorghum-associated microbial communities from plants grown in Nebraska, USA.</title>
        <authorList>
            <person name="Schachtman D."/>
        </authorList>
    </citation>
    <scope>NUCLEOTIDE SEQUENCE [LARGE SCALE GENOMIC DNA]</scope>
    <source>
        <strain evidence="2 3">DS2154</strain>
    </source>
</reference>
<dbReference type="EMBL" id="JAVDRL010000003">
    <property type="protein sequence ID" value="MDR6530219.1"/>
    <property type="molecule type" value="Genomic_DNA"/>
</dbReference>
<gene>
    <name evidence="2" type="ORF">J2800_000955</name>
</gene>
<dbReference type="GO" id="GO:0004462">
    <property type="term" value="F:lactoylglutathione lyase activity"/>
    <property type="evidence" value="ECO:0007669"/>
    <property type="project" value="UniProtKB-EC"/>
</dbReference>
<dbReference type="Pfam" id="PF00903">
    <property type="entry name" value="Glyoxalase"/>
    <property type="match status" value="1"/>
</dbReference>
<keyword evidence="3" id="KW-1185">Reference proteome</keyword>
<name>A0ABU1MVK4_9CAUL</name>
<comment type="caution">
    <text evidence="2">The sequence shown here is derived from an EMBL/GenBank/DDBJ whole genome shotgun (WGS) entry which is preliminary data.</text>
</comment>
<dbReference type="PROSITE" id="PS51819">
    <property type="entry name" value="VOC"/>
    <property type="match status" value="1"/>
</dbReference>
<dbReference type="SUPFAM" id="SSF54593">
    <property type="entry name" value="Glyoxalase/Bleomycin resistance protein/Dihydroxybiphenyl dioxygenase"/>
    <property type="match status" value="1"/>
</dbReference>
<dbReference type="RefSeq" id="WP_310029614.1">
    <property type="nucleotide sequence ID" value="NZ_JAVDRL010000003.1"/>
</dbReference>
<dbReference type="PANTHER" id="PTHR36113:SF1">
    <property type="entry name" value="GLYOXALASE_BLEOMYCIN RESISTANCE PROTEIN_DIOXYGENASE"/>
    <property type="match status" value="1"/>
</dbReference>
<feature type="domain" description="VOC" evidence="1">
    <location>
        <begin position="2"/>
        <end position="126"/>
    </location>
</feature>
<dbReference type="InterPro" id="IPR037523">
    <property type="entry name" value="VOC_core"/>
</dbReference>
<evidence type="ECO:0000313" key="2">
    <source>
        <dbReference type="EMBL" id="MDR6530219.1"/>
    </source>
</evidence>
<evidence type="ECO:0000313" key="3">
    <source>
        <dbReference type="Proteomes" id="UP001262754"/>
    </source>
</evidence>
<organism evidence="2 3">
    <name type="scientific">Caulobacter rhizosphaerae</name>
    <dbReference type="NCBI Taxonomy" id="2010972"/>
    <lineage>
        <taxon>Bacteria</taxon>
        <taxon>Pseudomonadati</taxon>
        <taxon>Pseudomonadota</taxon>
        <taxon>Alphaproteobacteria</taxon>
        <taxon>Caulobacterales</taxon>
        <taxon>Caulobacteraceae</taxon>
        <taxon>Caulobacter</taxon>
    </lineage>
</organism>
<dbReference type="InterPro" id="IPR004360">
    <property type="entry name" value="Glyas_Fos-R_dOase_dom"/>
</dbReference>
<dbReference type="InterPro" id="IPR051332">
    <property type="entry name" value="Fosfomycin_Res_Enzymes"/>
</dbReference>
<sequence length="126" mass="14159">MRLAHVALWTEDLEGMARFWRLYFKAEVGEAYHSRRQPGFVSRFATLPGGEQVELMSMPWLARLDTAKRVGWDHVAVAVGSEAAVDAMVARLRRDRFEVSPPRWTGDGFYEAVVRAPGGVPIEITA</sequence>
<evidence type="ECO:0000259" key="1">
    <source>
        <dbReference type="PROSITE" id="PS51819"/>
    </source>
</evidence>
<accession>A0ABU1MVK4</accession>
<proteinExistence type="predicted"/>
<dbReference type="Proteomes" id="UP001262754">
    <property type="component" value="Unassembled WGS sequence"/>
</dbReference>
<dbReference type="Gene3D" id="3.10.180.10">
    <property type="entry name" value="2,3-Dihydroxybiphenyl 1,2-Dioxygenase, domain 1"/>
    <property type="match status" value="1"/>
</dbReference>
<dbReference type="PANTHER" id="PTHR36113">
    <property type="entry name" value="LYASE, PUTATIVE-RELATED-RELATED"/>
    <property type="match status" value="1"/>
</dbReference>
<dbReference type="EC" id="4.4.1.5" evidence="2"/>